<evidence type="ECO:0000313" key="2">
    <source>
        <dbReference type="Proteomes" id="UP000728185"/>
    </source>
</evidence>
<feature type="non-terminal residue" evidence="1">
    <location>
        <position position="1"/>
    </location>
</feature>
<dbReference type="Proteomes" id="UP000728185">
    <property type="component" value="Unassembled WGS sequence"/>
</dbReference>
<dbReference type="AlphaFoldDB" id="A0A8E0RZX1"/>
<reference evidence="1" key="1">
    <citation type="submission" date="2019-05" db="EMBL/GenBank/DDBJ databases">
        <title>Annotation for the trematode Fasciolopsis buski.</title>
        <authorList>
            <person name="Choi Y.-J."/>
        </authorList>
    </citation>
    <scope>NUCLEOTIDE SEQUENCE</scope>
    <source>
        <strain evidence="1">HT</strain>
        <tissue evidence="1">Whole worm</tissue>
    </source>
</reference>
<comment type="caution">
    <text evidence="1">The sequence shown here is derived from an EMBL/GenBank/DDBJ whole genome shotgun (WGS) entry which is preliminary data.</text>
</comment>
<dbReference type="EMBL" id="LUCM01002015">
    <property type="protein sequence ID" value="KAA0197978.1"/>
    <property type="molecule type" value="Genomic_DNA"/>
</dbReference>
<evidence type="ECO:0000313" key="1">
    <source>
        <dbReference type="EMBL" id="KAA0197978.1"/>
    </source>
</evidence>
<keyword evidence="2" id="KW-1185">Reference proteome</keyword>
<organism evidence="1 2">
    <name type="scientific">Fasciolopsis buskii</name>
    <dbReference type="NCBI Taxonomy" id="27845"/>
    <lineage>
        <taxon>Eukaryota</taxon>
        <taxon>Metazoa</taxon>
        <taxon>Spiralia</taxon>
        <taxon>Lophotrochozoa</taxon>
        <taxon>Platyhelminthes</taxon>
        <taxon>Trematoda</taxon>
        <taxon>Digenea</taxon>
        <taxon>Plagiorchiida</taxon>
        <taxon>Echinostomata</taxon>
        <taxon>Echinostomatoidea</taxon>
        <taxon>Fasciolidae</taxon>
        <taxon>Fasciolopsis</taxon>
    </lineage>
</organism>
<gene>
    <name evidence="1" type="ORF">FBUS_00418</name>
</gene>
<accession>A0A8E0RZX1</accession>
<dbReference type="OrthoDB" id="6264191at2759"/>
<proteinExistence type="predicted"/>
<sequence>ISITCDWKPHLELTFLLVLCYGVSQLSGWKLFSPGVRSYRNYVVDPNTGYLRRITPVSAQVKPLENVPLPEPSNQTGGGTLPLAVPYSLDQLVRANGHSLMDRSWDVHEIPPVVHVHMIWPGETSRPISLPCWAPAQLVRIRLNETTFRSHRRTWYIGQGNTLSLSMASSFGYKTDPSSGALQVTPFMGLRYGHSVFSCALSLETAGPKPRVSFAQLHMIYYQTTDPEVVMAKNKARVTVDLTFKAYASESDSPACKHHDRHEGETVCAESAWMNIHPVEQNITTLGYRLYNPPKLNLDQIPGLLHLFNETIRDFCRIYSCVVQAGPHMSPFRK</sequence>
<name>A0A8E0RZX1_9TREM</name>
<protein>
    <submittedName>
        <fullName evidence="1">Uncharacterized protein</fullName>
    </submittedName>
</protein>